<organism evidence="6">
    <name type="scientific">Spodoptera frugiperda</name>
    <name type="common">Fall armyworm</name>
    <dbReference type="NCBI Taxonomy" id="7108"/>
    <lineage>
        <taxon>Eukaryota</taxon>
        <taxon>Metazoa</taxon>
        <taxon>Ecdysozoa</taxon>
        <taxon>Arthropoda</taxon>
        <taxon>Hexapoda</taxon>
        <taxon>Insecta</taxon>
        <taxon>Pterygota</taxon>
        <taxon>Neoptera</taxon>
        <taxon>Endopterygota</taxon>
        <taxon>Lepidoptera</taxon>
        <taxon>Glossata</taxon>
        <taxon>Ditrysia</taxon>
        <taxon>Noctuoidea</taxon>
        <taxon>Noctuidae</taxon>
        <taxon>Amphipyrinae</taxon>
        <taxon>Spodoptera</taxon>
    </lineage>
</organism>
<evidence type="ECO:0000259" key="5">
    <source>
        <dbReference type="PROSITE" id="PS50106"/>
    </source>
</evidence>
<protein>
    <submittedName>
        <fullName evidence="6">SFRICE_006808</fullName>
    </submittedName>
</protein>
<evidence type="ECO:0000313" key="6">
    <source>
        <dbReference type="EMBL" id="SOQ46775.1"/>
    </source>
</evidence>
<dbReference type="Pfam" id="PF00595">
    <property type="entry name" value="PDZ"/>
    <property type="match status" value="1"/>
</dbReference>
<dbReference type="PROSITE" id="PS50106">
    <property type="entry name" value="PDZ"/>
    <property type="match status" value="1"/>
</dbReference>
<dbReference type="GO" id="GO:0098609">
    <property type="term" value="P:cell-cell adhesion"/>
    <property type="evidence" value="ECO:0007669"/>
    <property type="project" value="TreeGrafter"/>
</dbReference>
<dbReference type="EMBL" id="ODYU01005676">
    <property type="protein sequence ID" value="SOQ46775.1"/>
    <property type="molecule type" value="Genomic_DNA"/>
</dbReference>
<evidence type="ECO:0000256" key="3">
    <source>
        <dbReference type="SAM" id="MobiDB-lite"/>
    </source>
</evidence>
<dbReference type="GO" id="GO:0030054">
    <property type="term" value="C:cell junction"/>
    <property type="evidence" value="ECO:0007669"/>
    <property type="project" value="TreeGrafter"/>
</dbReference>
<proteinExistence type="predicted"/>
<evidence type="ECO:0000256" key="4">
    <source>
        <dbReference type="SAM" id="Phobius"/>
    </source>
</evidence>
<keyword evidence="4" id="KW-1133">Transmembrane helix</keyword>
<dbReference type="PANTHER" id="PTHR23119:SF51">
    <property type="entry name" value="DISKS LARGE 1 TUMOR SUPPRESSOR PROTEIN"/>
    <property type="match status" value="1"/>
</dbReference>
<feature type="compositionally biased region" description="Basic and acidic residues" evidence="3">
    <location>
        <begin position="172"/>
        <end position="185"/>
    </location>
</feature>
<feature type="compositionally biased region" description="Basic and acidic residues" evidence="3">
    <location>
        <begin position="210"/>
        <end position="225"/>
    </location>
</feature>
<dbReference type="GO" id="GO:0043113">
    <property type="term" value="P:receptor clustering"/>
    <property type="evidence" value="ECO:0007669"/>
    <property type="project" value="TreeGrafter"/>
</dbReference>
<keyword evidence="2 4" id="KW-0472">Membrane</keyword>
<dbReference type="SMART" id="SM00228">
    <property type="entry name" value="PDZ"/>
    <property type="match status" value="1"/>
</dbReference>
<feature type="region of interest" description="Disordered" evidence="3">
    <location>
        <begin position="126"/>
        <end position="249"/>
    </location>
</feature>
<dbReference type="Gene3D" id="2.30.42.10">
    <property type="match status" value="1"/>
</dbReference>
<comment type="subcellular location">
    <subcellularLocation>
        <location evidence="1">Membrane</location>
    </subcellularLocation>
</comment>
<accession>A0A2H1W103</accession>
<sequence length="283" mass="30797">MTVTVSSDRRSDALAAQRWGSPRQVTLKRSPGAPLGVSIVGGKVDIISNRDGEEGEEKAIFGIFIKNVVPGSPAGNCGELQTGDRILEVDGVCVRSAQHERAVQLIKAAGDTVTLTVQSLLAWNTDSSDVEQSTPPTSPTPSKKEGKKSPAPSLPQKTPQHEIKITVTSEADVEKEATDSEKPVDSDPPPAPAKVVYSDSESSDEEDERELQGRTYSDKGVEIDRASAGAVKRSKEEKEADPEEEDDFGYTTSEWKDTLFALINFSFYIVHVYFYACLIEHNR</sequence>
<dbReference type="GO" id="GO:0016323">
    <property type="term" value="C:basolateral plasma membrane"/>
    <property type="evidence" value="ECO:0007669"/>
    <property type="project" value="TreeGrafter"/>
</dbReference>
<keyword evidence="4" id="KW-0812">Transmembrane</keyword>
<reference evidence="6" key="1">
    <citation type="submission" date="2016-07" db="EMBL/GenBank/DDBJ databases">
        <authorList>
            <person name="Bretaudeau A."/>
        </authorList>
    </citation>
    <scope>NUCLEOTIDE SEQUENCE</scope>
    <source>
        <strain evidence="6">Rice</strain>
        <tissue evidence="6">Whole body</tissue>
    </source>
</reference>
<gene>
    <name evidence="6" type="ORF">SFRICE_006808</name>
</gene>
<feature type="domain" description="PDZ" evidence="5">
    <location>
        <begin position="24"/>
        <end position="121"/>
    </location>
</feature>
<dbReference type="AlphaFoldDB" id="A0A2H1W103"/>
<dbReference type="PANTHER" id="PTHR23119">
    <property type="entry name" value="DISCS LARGE"/>
    <property type="match status" value="1"/>
</dbReference>
<dbReference type="GO" id="GO:0045197">
    <property type="term" value="P:establishment or maintenance of epithelial cell apical/basal polarity"/>
    <property type="evidence" value="ECO:0007669"/>
    <property type="project" value="TreeGrafter"/>
</dbReference>
<dbReference type="GO" id="GO:0019901">
    <property type="term" value="F:protein kinase binding"/>
    <property type="evidence" value="ECO:0007669"/>
    <property type="project" value="TreeGrafter"/>
</dbReference>
<dbReference type="CDD" id="cd06671">
    <property type="entry name" value="PDZ7_MUPP1-PD6_PATJ-like"/>
    <property type="match status" value="1"/>
</dbReference>
<evidence type="ECO:0000256" key="2">
    <source>
        <dbReference type="ARBA" id="ARBA00023136"/>
    </source>
</evidence>
<evidence type="ECO:0000256" key="1">
    <source>
        <dbReference type="ARBA" id="ARBA00004370"/>
    </source>
</evidence>
<feature type="compositionally biased region" description="Acidic residues" evidence="3">
    <location>
        <begin position="239"/>
        <end position="248"/>
    </location>
</feature>
<dbReference type="InterPro" id="IPR036034">
    <property type="entry name" value="PDZ_sf"/>
</dbReference>
<dbReference type="InterPro" id="IPR050614">
    <property type="entry name" value="Synaptic_Scaffolding_LAP-MAGUK"/>
</dbReference>
<dbReference type="SUPFAM" id="SSF50156">
    <property type="entry name" value="PDZ domain-like"/>
    <property type="match status" value="1"/>
</dbReference>
<dbReference type="InterPro" id="IPR001478">
    <property type="entry name" value="PDZ"/>
</dbReference>
<name>A0A2H1W103_SPOFR</name>
<feature type="transmembrane region" description="Helical" evidence="4">
    <location>
        <begin position="259"/>
        <end position="278"/>
    </location>
</feature>
<dbReference type="GO" id="GO:0097120">
    <property type="term" value="P:receptor localization to synapse"/>
    <property type="evidence" value="ECO:0007669"/>
    <property type="project" value="TreeGrafter"/>
</dbReference>